<keyword evidence="6" id="KW-1185">Reference proteome</keyword>
<evidence type="ECO:0000313" key="6">
    <source>
        <dbReference type="Proteomes" id="UP001177080"/>
    </source>
</evidence>
<name>A0ABT8XMA3_9HYPH</name>
<evidence type="ECO:0000256" key="1">
    <source>
        <dbReference type="ARBA" id="ARBA00007637"/>
    </source>
</evidence>
<dbReference type="PANTHER" id="PTHR43103:SF5">
    <property type="entry name" value="4-EPIMERASE, PUTATIVE (AFU_ORTHOLOGUE AFUA_7G00360)-RELATED"/>
    <property type="match status" value="1"/>
</dbReference>
<reference evidence="5" key="1">
    <citation type="submission" date="2022-04" db="EMBL/GenBank/DDBJ databases">
        <title>Shinella lacus sp. nov., a novel member of the genus Shinella from water.</title>
        <authorList>
            <person name="Deng Y."/>
        </authorList>
    </citation>
    <scope>NUCLEOTIDE SEQUENCE</scope>
    <source>
        <strain evidence="5">JCM 31239</strain>
    </source>
</reference>
<dbReference type="Proteomes" id="UP001177080">
    <property type="component" value="Unassembled WGS sequence"/>
</dbReference>
<gene>
    <name evidence="5" type="ORF">GB928_027050</name>
</gene>
<evidence type="ECO:0000256" key="3">
    <source>
        <dbReference type="ARBA" id="ARBA00023027"/>
    </source>
</evidence>
<dbReference type="Gene3D" id="3.40.50.720">
    <property type="entry name" value="NAD(P)-binding Rossmann-like Domain"/>
    <property type="match status" value="1"/>
</dbReference>
<dbReference type="Pfam" id="PF01370">
    <property type="entry name" value="Epimerase"/>
    <property type="match status" value="1"/>
</dbReference>
<dbReference type="PANTHER" id="PTHR43103">
    <property type="entry name" value="NUCLEOSIDE-DIPHOSPHATE-SUGAR EPIMERASE"/>
    <property type="match status" value="1"/>
</dbReference>
<keyword evidence="2" id="KW-0560">Oxidoreductase</keyword>
<sequence>MRHILVTGSSGLLGRHVAAALLDAGHVVTGLDMMAPPPGSGWTHVTADAGDLGVLAEVAVGKDALVHIAAIPRPTGRAAADVFRVNMSAMYAATEAARIAGITRFVYASSFSVLGYPFFEKPVVPPYLPVDEGHPVGAQDIYAISKWLGEEMVDASVRRGVFSAVSLRMPWIQTPESFHAQIGPRRAQAEAARDLWAYLDARDAASAFVSALEQPLEGHLRAFLSAADSYMDQPSAGLAEAAYPGVAHHRPLVGCASLIDTGVARDALGFVPRYSWRDYPLAPATI</sequence>
<comment type="caution">
    <text evidence="5">The sequence shown here is derived from an EMBL/GenBank/DDBJ whole genome shotgun (WGS) entry which is preliminary data.</text>
</comment>
<evidence type="ECO:0000256" key="2">
    <source>
        <dbReference type="ARBA" id="ARBA00023002"/>
    </source>
</evidence>
<feature type="domain" description="NAD-dependent epimerase/dehydratase" evidence="4">
    <location>
        <begin position="4"/>
        <end position="217"/>
    </location>
</feature>
<protein>
    <submittedName>
        <fullName evidence="5">NAD(P)-dependent oxidoreductase</fullName>
    </submittedName>
</protein>
<dbReference type="EMBL" id="WHSC02000017">
    <property type="protein sequence ID" value="MDO6124847.1"/>
    <property type="molecule type" value="Genomic_DNA"/>
</dbReference>
<evidence type="ECO:0000313" key="5">
    <source>
        <dbReference type="EMBL" id="MDO6124847.1"/>
    </source>
</evidence>
<evidence type="ECO:0000259" key="4">
    <source>
        <dbReference type="Pfam" id="PF01370"/>
    </source>
</evidence>
<dbReference type="RefSeq" id="WP_244763659.1">
    <property type="nucleotide sequence ID" value="NZ_JALJCJ010000008.1"/>
</dbReference>
<dbReference type="CDD" id="cd08946">
    <property type="entry name" value="SDR_e"/>
    <property type="match status" value="1"/>
</dbReference>
<accession>A0ABT8XMA3</accession>
<dbReference type="InterPro" id="IPR036291">
    <property type="entry name" value="NAD(P)-bd_dom_sf"/>
</dbReference>
<proteinExistence type="inferred from homology"/>
<organism evidence="5 6">
    <name type="scientific">Shinella curvata</name>
    <dbReference type="NCBI Taxonomy" id="1817964"/>
    <lineage>
        <taxon>Bacteria</taxon>
        <taxon>Pseudomonadati</taxon>
        <taxon>Pseudomonadota</taxon>
        <taxon>Alphaproteobacteria</taxon>
        <taxon>Hyphomicrobiales</taxon>
        <taxon>Rhizobiaceae</taxon>
        <taxon>Shinella</taxon>
    </lineage>
</organism>
<dbReference type="InterPro" id="IPR001509">
    <property type="entry name" value="Epimerase_deHydtase"/>
</dbReference>
<comment type="similarity">
    <text evidence="1">Belongs to the NAD(P)-dependent epimerase/dehydratase family.</text>
</comment>
<keyword evidence="3" id="KW-0520">NAD</keyword>
<dbReference type="SUPFAM" id="SSF51735">
    <property type="entry name" value="NAD(P)-binding Rossmann-fold domains"/>
    <property type="match status" value="1"/>
</dbReference>